<feature type="disulfide bond" evidence="11 12">
    <location>
        <begin position="28"/>
        <end position="40"/>
    </location>
</feature>
<evidence type="ECO:0000256" key="10">
    <source>
        <dbReference type="PIRSR" id="PIRSR001060-1"/>
    </source>
</evidence>
<keyword evidence="5" id="KW-0146">Chitin degradation</keyword>
<dbReference type="PANTHER" id="PTHR22595">
    <property type="entry name" value="CHITINASE-RELATED"/>
    <property type="match status" value="1"/>
</dbReference>
<dbReference type="CDD" id="cd00035">
    <property type="entry name" value="ChtBD1"/>
    <property type="match status" value="1"/>
</dbReference>
<dbReference type="PROSITE" id="PS00773">
    <property type="entry name" value="CHITINASE_19_1"/>
    <property type="match status" value="1"/>
</dbReference>
<feature type="disulfide bond" evidence="11">
    <location>
        <begin position="152"/>
        <end position="161"/>
    </location>
</feature>
<keyword evidence="16" id="KW-1185">Reference proteome</keyword>
<evidence type="ECO:0000256" key="11">
    <source>
        <dbReference type="PIRSR" id="PIRSR001060-2"/>
    </source>
</evidence>
<evidence type="ECO:0000313" key="15">
    <source>
        <dbReference type="EMBL" id="KAG0491264.1"/>
    </source>
</evidence>
<name>A0A835RLH2_VANPL</name>
<dbReference type="Gene3D" id="3.30.20.10">
    <property type="entry name" value="Endochitinase, domain 2"/>
    <property type="match status" value="1"/>
</dbReference>
<evidence type="ECO:0000256" key="13">
    <source>
        <dbReference type="SAM" id="SignalP"/>
    </source>
</evidence>
<keyword evidence="9" id="KW-0624">Polysaccharide degradation</keyword>
<dbReference type="GO" id="GO:0008843">
    <property type="term" value="F:endochitinase activity"/>
    <property type="evidence" value="ECO:0007669"/>
    <property type="project" value="UniProtKB-EC"/>
</dbReference>
<dbReference type="Gene3D" id="3.30.60.10">
    <property type="entry name" value="Endochitinase-like"/>
    <property type="match status" value="1"/>
</dbReference>
<dbReference type="Pfam" id="PF00182">
    <property type="entry name" value="Glyco_hydro_19"/>
    <property type="match status" value="2"/>
</dbReference>
<evidence type="ECO:0000256" key="12">
    <source>
        <dbReference type="PROSITE-ProRule" id="PRU00261"/>
    </source>
</evidence>
<dbReference type="CDD" id="cd00325">
    <property type="entry name" value="chitinase_GH19"/>
    <property type="match status" value="1"/>
</dbReference>
<protein>
    <recommendedName>
        <fullName evidence="2">chitinase</fullName>
        <ecNumber evidence="2">3.2.1.14</ecNumber>
    </recommendedName>
</protein>
<evidence type="ECO:0000259" key="14">
    <source>
        <dbReference type="PROSITE" id="PS50941"/>
    </source>
</evidence>
<sequence>MAGTNPTPVFLLLVAALAVTASGQNCGCSSGLCCSKYGYCGTGEPYCGDGCQSGPCYSSGGNGSGHGVVSVADVVTQQFFDGIIGQAAAGCEGKGFYTRQAFLNAAAKYSNFGKGATVADSKREIAAFFAHVAHETENLCYKEERDKSNSYCDPKYTQYPCAPGKKYYGRGPLQLTWNYNYGAAGKDIGFDGLNSPETVSSDPTVSFKTALWFWMNNVHSVINQGFGATIRAINSIECNGGNTAQVNDRINHFKNYCNQLGVDPGTNLSC</sequence>
<dbReference type="SUPFAM" id="SSF57016">
    <property type="entry name" value="Plant lectins/antimicrobial peptides"/>
    <property type="match status" value="1"/>
</dbReference>
<gene>
    <name evidence="15" type="ORF">HPP92_004662</name>
</gene>
<evidence type="ECO:0000256" key="5">
    <source>
        <dbReference type="ARBA" id="ARBA00023024"/>
    </source>
</evidence>
<dbReference type="Gene3D" id="1.10.530.10">
    <property type="match status" value="1"/>
</dbReference>
<organism evidence="15 16">
    <name type="scientific">Vanilla planifolia</name>
    <name type="common">Vanilla</name>
    <dbReference type="NCBI Taxonomy" id="51239"/>
    <lineage>
        <taxon>Eukaryota</taxon>
        <taxon>Viridiplantae</taxon>
        <taxon>Streptophyta</taxon>
        <taxon>Embryophyta</taxon>
        <taxon>Tracheophyta</taxon>
        <taxon>Spermatophyta</taxon>
        <taxon>Magnoliopsida</taxon>
        <taxon>Liliopsida</taxon>
        <taxon>Asparagales</taxon>
        <taxon>Orchidaceae</taxon>
        <taxon>Vanilloideae</taxon>
        <taxon>Vanilleae</taxon>
        <taxon>Vanilla</taxon>
    </lineage>
</organism>
<evidence type="ECO:0000256" key="1">
    <source>
        <dbReference type="ARBA" id="ARBA00000822"/>
    </source>
</evidence>
<evidence type="ECO:0000256" key="9">
    <source>
        <dbReference type="ARBA" id="ARBA00023326"/>
    </source>
</evidence>
<feature type="active site" description="Proton donor" evidence="10">
    <location>
        <position position="135"/>
    </location>
</feature>
<feature type="disulfide bond" evidence="11 12">
    <location>
        <begin position="33"/>
        <end position="47"/>
    </location>
</feature>
<feature type="disulfide bond" evidence="11">
    <location>
        <begin position="91"/>
        <end position="140"/>
    </location>
</feature>
<evidence type="ECO:0000256" key="4">
    <source>
        <dbReference type="ARBA" id="ARBA00022801"/>
    </source>
</evidence>
<evidence type="ECO:0000256" key="7">
    <source>
        <dbReference type="ARBA" id="ARBA00023277"/>
    </source>
</evidence>
<keyword evidence="7" id="KW-0119">Carbohydrate metabolism</keyword>
<evidence type="ECO:0000256" key="2">
    <source>
        <dbReference type="ARBA" id="ARBA00012729"/>
    </source>
</evidence>
<comment type="caution">
    <text evidence="12">Lacks conserved residue(s) required for the propagation of feature annotation.</text>
</comment>
<dbReference type="InterPro" id="IPR023346">
    <property type="entry name" value="Lysozyme-like_dom_sf"/>
</dbReference>
<dbReference type="GO" id="GO:0016998">
    <property type="term" value="P:cell wall macromolecule catabolic process"/>
    <property type="evidence" value="ECO:0007669"/>
    <property type="project" value="InterPro"/>
</dbReference>
<comment type="catalytic activity">
    <reaction evidence="1">
        <text>Random endo-hydrolysis of N-acetyl-beta-D-glucosaminide (1-&gt;4)-beta-linkages in chitin and chitodextrins.</text>
        <dbReference type="EC" id="3.2.1.14"/>
    </reaction>
</comment>
<dbReference type="AlphaFoldDB" id="A0A835RLH2"/>
<dbReference type="OrthoDB" id="278338at2759"/>
<feature type="disulfide bond" evidence="11">
    <location>
        <begin position="238"/>
        <end position="270"/>
    </location>
</feature>
<keyword evidence="13" id="KW-0732">Signal</keyword>
<accession>A0A835RLH2</accession>
<dbReference type="GO" id="GO:0006032">
    <property type="term" value="P:chitin catabolic process"/>
    <property type="evidence" value="ECO:0007669"/>
    <property type="project" value="UniProtKB-KW"/>
</dbReference>
<dbReference type="PANTHER" id="PTHR22595:SF197">
    <property type="entry name" value="CHITINASE FAMILY PROTEIN"/>
    <property type="match status" value="1"/>
</dbReference>
<dbReference type="EC" id="3.2.1.14" evidence="2"/>
<dbReference type="PROSITE" id="PS00774">
    <property type="entry name" value="CHITINASE_19_2"/>
    <property type="match status" value="1"/>
</dbReference>
<dbReference type="GO" id="GO:0008061">
    <property type="term" value="F:chitin binding"/>
    <property type="evidence" value="ECO:0007669"/>
    <property type="project" value="UniProtKB-UniRule"/>
</dbReference>
<dbReference type="PROSITE" id="PS00026">
    <property type="entry name" value="CHIT_BIND_I_1"/>
    <property type="match status" value="1"/>
</dbReference>
<evidence type="ECO:0000313" key="16">
    <source>
        <dbReference type="Proteomes" id="UP000636800"/>
    </source>
</evidence>
<keyword evidence="4" id="KW-0378">Hydrolase</keyword>
<dbReference type="InterPro" id="IPR018371">
    <property type="entry name" value="Chitin-binding_1_CS"/>
</dbReference>
<dbReference type="InterPro" id="IPR000726">
    <property type="entry name" value="Glyco_hydro_19_cat"/>
</dbReference>
<dbReference type="PRINTS" id="PR00451">
    <property type="entry name" value="CHITINBINDNG"/>
</dbReference>
<proteinExistence type="predicted"/>
<reference evidence="15 16" key="1">
    <citation type="journal article" date="2020" name="Nat. Food">
        <title>A phased Vanilla planifolia genome enables genetic improvement of flavour and production.</title>
        <authorList>
            <person name="Hasing T."/>
            <person name="Tang H."/>
            <person name="Brym M."/>
            <person name="Khazi F."/>
            <person name="Huang T."/>
            <person name="Chambers A.H."/>
        </authorList>
    </citation>
    <scope>NUCLEOTIDE SEQUENCE [LARGE SCALE GENOMIC DNA]</scope>
    <source>
        <tissue evidence="15">Leaf</tissue>
    </source>
</reference>
<dbReference type="SUPFAM" id="SSF53955">
    <property type="entry name" value="Lysozyme-like"/>
    <property type="match status" value="1"/>
</dbReference>
<evidence type="ECO:0000256" key="8">
    <source>
        <dbReference type="ARBA" id="ARBA00023295"/>
    </source>
</evidence>
<evidence type="ECO:0000256" key="3">
    <source>
        <dbReference type="ARBA" id="ARBA00022669"/>
    </source>
</evidence>
<keyword evidence="3 12" id="KW-0147">Chitin-binding</keyword>
<feature type="domain" description="Chitin-binding type-1" evidence="14">
    <location>
        <begin position="23"/>
        <end position="58"/>
    </location>
</feature>
<dbReference type="EMBL" id="JADCNL010000002">
    <property type="protein sequence ID" value="KAG0491264.1"/>
    <property type="molecule type" value="Genomic_DNA"/>
</dbReference>
<dbReference type="FunFam" id="3.30.20.10:FF:000001">
    <property type="entry name" value="Endochitinase (Chitinase)"/>
    <property type="match status" value="1"/>
</dbReference>
<dbReference type="Pfam" id="PF00187">
    <property type="entry name" value="Chitin_bind_1"/>
    <property type="match status" value="1"/>
</dbReference>
<dbReference type="InterPro" id="IPR016283">
    <property type="entry name" value="Glyco_hydro_19"/>
</dbReference>
<dbReference type="Proteomes" id="UP000636800">
    <property type="component" value="Chromosome 2"/>
</dbReference>
<feature type="chain" id="PRO_5032689836" description="chitinase" evidence="13">
    <location>
        <begin position="24"/>
        <end position="270"/>
    </location>
</feature>
<dbReference type="PIRSF" id="PIRSF001060">
    <property type="entry name" value="Endochitinase"/>
    <property type="match status" value="1"/>
</dbReference>
<evidence type="ECO:0000256" key="6">
    <source>
        <dbReference type="ARBA" id="ARBA00023157"/>
    </source>
</evidence>
<dbReference type="InterPro" id="IPR001002">
    <property type="entry name" value="Chitin-bd_1"/>
</dbReference>
<dbReference type="SMART" id="SM00270">
    <property type="entry name" value="ChtBD1"/>
    <property type="match status" value="1"/>
</dbReference>
<dbReference type="PROSITE" id="PS50941">
    <property type="entry name" value="CHIT_BIND_I_2"/>
    <property type="match status" value="1"/>
</dbReference>
<feature type="signal peptide" evidence="13">
    <location>
        <begin position="1"/>
        <end position="23"/>
    </location>
</feature>
<keyword evidence="6 11" id="KW-1015">Disulfide bond</keyword>
<dbReference type="GO" id="GO:0000272">
    <property type="term" value="P:polysaccharide catabolic process"/>
    <property type="evidence" value="ECO:0007669"/>
    <property type="project" value="UniProtKB-KW"/>
</dbReference>
<dbReference type="InterPro" id="IPR036861">
    <property type="entry name" value="Endochitinase-like_sf"/>
</dbReference>
<keyword evidence="8" id="KW-0326">Glycosidase</keyword>
<comment type="caution">
    <text evidence="15">The sequence shown here is derived from an EMBL/GenBank/DDBJ whole genome shotgun (WGS) entry which is preliminary data.</text>
</comment>